<dbReference type="InterPro" id="IPR004322">
    <property type="entry name" value="Plasmid_replicase_bac"/>
</dbReference>
<dbReference type="EMBL" id="AY004211">
    <property type="protein sequence ID" value="AAF89085.1"/>
    <property type="molecule type" value="Genomic_DNA"/>
</dbReference>
<keyword evidence="1" id="KW-0614">Plasmid</keyword>
<geneLocation type="plasmid" evidence="1">
    <name>LIM</name>
</geneLocation>
<gene>
    <name evidence="1" type="primary">repA</name>
</gene>
<dbReference type="AlphaFoldDB" id="Q9F4V6"/>
<reference evidence="1" key="1">
    <citation type="submission" date="2000-07" db="EMBL/GenBank/DDBJ databases">
        <authorList>
            <person name="Moore M.W."/>
            <person name="Glenn D."/>
            <person name="Bowling D."/>
        </authorList>
    </citation>
    <scope>NUCLEOTIDE SEQUENCE</scope>
    <source>
        <plasmid evidence="1">LIM</plasmid>
    </source>
</reference>
<protein>
    <submittedName>
        <fullName evidence="1">RepA</fullName>
    </submittedName>
</protein>
<dbReference type="Gene3D" id="1.10.340.50">
    <property type="match status" value="1"/>
</dbReference>
<reference evidence="1" key="2">
    <citation type="journal article" date="2003" name="Plasmid">
        <title>Complete nucleotide sequence of a native plasmid from Brevibacterium linens.</title>
        <authorList>
            <person name="Moore M."/>
            <person name="Svenson C."/>
            <person name="Bowling D."/>
            <person name="Glenn D."/>
        </authorList>
    </citation>
    <scope>NUCLEOTIDE SEQUENCE</scope>
    <source>
        <plasmid evidence="1">LIM</plasmid>
    </source>
</reference>
<evidence type="ECO:0000313" key="1">
    <source>
        <dbReference type="EMBL" id="AAF89085.1"/>
    </source>
</evidence>
<sequence length="320" mass="36149">MSTASTETWGQMWLPLWPLASDDLLQGIYRTSRHNALELRYIEANPQSLSNLLVIDIDHPDALMRAMWNRKAWQPNAIVENPANGHAHAVWALAEPVTRTEYARRKPLAYAAAVTEGLRRSVDGDKGYSGLMTKNPTHEQWEASWLTDHLYNLNELTEHLTVADFMPPDSWQRTKRKNPVGLGRNCTLFETVRWDVYRVARTIRKRNEHPTPEDQHDLEAAIASLCQGMNATFSEALPATEIAATIRSFYKWITTRYTGWLDSRTTSKKNPPPTTATPADKAVSLVAVRVASPAESLAAVTNSRECRLRFKRQGLDDNDG</sequence>
<name>Q9F4V6_BRELN</name>
<accession>Q9F4V6</accession>
<organism evidence="1">
    <name type="scientific">Brevibacterium linens</name>
    <dbReference type="NCBI Taxonomy" id="1703"/>
    <lineage>
        <taxon>Bacteria</taxon>
        <taxon>Bacillati</taxon>
        <taxon>Actinomycetota</taxon>
        <taxon>Actinomycetes</taxon>
        <taxon>Micrococcales</taxon>
        <taxon>Brevibacteriaceae</taxon>
        <taxon>Brevibacterium</taxon>
    </lineage>
</organism>
<dbReference type="Pfam" id="PF03090">
    <property type="entry name" value="Replicase"/>
    <property type="match status" value="1"/>
</dbReference>
<proteinExistence type="predicted"/>